<name>A0ABW1TUP5_9BURK</name>
<dbReference type="PANTHER" id="PTHR42928">
    <property type="entry name" value="TRICARBOXYLATE-BINDING PROTEIN"/>
    <property type="match status" value="1"/>
</dbReference>
<dbReference type="Proteomes" id="UP001596270">
    <property type="component" value="Unassembled WGS sequence"/>
</dbReference>
<reference evidence="4" key="1">
    <citation type="journal article" date="2019" name="Int. J. Syst. Evol. Microbiol.">
        <title>The Global Catalogue of Microorganisms (GCM) 10K type strain sequencing project: providing services to taxonomists for standard genome sequencing and annotation.</title>
        <authorList>
            <consortium name="The Broad Institute Genomics Platform"/>
            <consortium name="The Broad Institute Genome Sequencing Center for Infectious Disease"/>
            <person name="Wu L."/>
            <person name="Ma J."/>
        </authorList>
    </citation>
    <scope>NUCLEOTIDE SEQUENCE [LARGE SCALE GENOMIC DNA]</scope>
    <source>
        <strain evidence="4">CCUG 39402</strain>
    </source>
</reference>
<keyword evidence="4" id="KW-1185">Reference proteome</keyword>
<proteinExistence type="inferred from homology"/>
<gene>
    <name evidence="3" type="ORF">ACFQND_05970</name>
</gene>
<accession>A0ABW1TUP5</accession>
<dbReference type="Pfam" id="PF03401">
    <property type="entry name" value="TctC"/>
    <property type="match status" value="1"/>
</dbReference>
<feature type="signal peptide" evidence="2">
    <location>
        <begin position="1"/>
        <end position="27"/>
    </location>
</feature>
<evidence type="ECO:0000256" key="1">
    <source>
        <dbReference type="ARBA" id="ARBA00006987"/>
    </source>
</evidence>
<dbReference type="RefSeq" id="WP_371435740.1">
    <property type="nucleotide sequence ID" value="NZ_JBHSRS010000013.1"/>
</dbReference>
<feature type="chain" id="PRO_5045574977" evidence="2">
    <location>
        <begin position="28"/>
        <end position="330"/>
    </location>
</feature>
<comment type="caution">
    <text evidence="3">The sequence shown here is derived from an EMBL/GenBank/DDBJ whole genome shotgun (WGS) entry which is preliminary data.</text>
</comment>
<dbReference type="EMBL" id="JBHSRS010000013">
    <property type="protein sequence ID" value="MFC6280777.1"/>
    <property type="molecule type" value="Genomic_DNA"/>
</dbReference>
<evidence type="ECO:0000313" key="4">
    <source>
        <dbReference type="Proteomes" id="UP001596270"/>
    </source>
</evidence>
<comment type="similarity">
    <text evidence="1">Belongs to the UPF0065 (bug) family.</text>
</comment>
<protein>
    <submittedName>
        <fullName evidence="3">Bug family tripartite tricarboxylate transporter substrate binding protein</fullName>
    </submittedName>
</protein>
<dbReference type="InterPro" id="IPR042100">
    <property type="entry name" value="Bug_dom1"/>
</dbReference>
<dbReference type="CDD" id="cd07012">
    <property type="entry name" value="PBP2_Bug_TTT"/>
    <property type="match status" value="1"/>
</dbReference>
<sequence>MIFNSLRLKVFAVSVVSLLVAVPPAQAQKWPDTLIRLIVAAPAGGISDAVARLLAEQLRADLGQTVLVDNKPGGSGVIAERALMSAPADGHTLMVGPSSLITDIPLAVKMPYDPLKTFTYTAEAASMVHVLVKNPDFPPRNIPELFEYARLKPQSVSIASLSPGNRSDFLSEILREKSNSSMVVAPYKGSAPALTDLMGNHVQLTFDVVSTVLPFVRSGKLNALAVAAAARSPYLPNVPTFAELGMPDLVMPNAGIGVYMLSSTPKPLADQIQGELQKVIGSAKYRQVLAAQGFDYPQNGSIEELRQRLDATTSNNKKIIEKLKLKISPG</sequence>
<dbReference type="Gene3D" id="3.40.190.10">
    <property type="entry name" value="Periplasmic binding protein-like II"/>
    <property type="match status" value="1"/>
</dbReference>
<dbReference type="Gene3D" id="3.40.190.150">
    <property type="entry name" value="Bordetella uptake gene, domain 1"/>
    <property type="match status" value="1"/>
</dbReference>
<organism evidence="3 4">
    <name type="scientific">Polaromonas aquatica</name>
    <dbReference type="NCBI Taxonomy" id="332657"/>
    <lineage>
        <taxon>Bacteria</taxon>
        <taxon>Pseudomonadati</taxon>
        <taxon>Pseudomonadota</taxon>
        <taxon>Betaproteobacteria</taxon>
        <taxon>Burkholderiales</taxon>
        <taxon>Comamonadaceae</taxon>
        <taxon>Polaromonas</taxon>
    </lineage>
</organism>
<evidence type="ECO:0000313" key="3">
    <source>
        <dbReference type="EMBL" id="MFC6280777.1"/>
    </source>
</evidence>
<evidence type="ECO:0000256" key="2">
    <source>
        <dbReference type="SAM" id="SignalP"/>
    </source>
</evidence>
<dbReference type="PIRSF" id="PIRSF017082">
    <property type="entry name" value="YflP"/>
    <property type="match status" value="1"/>
</dbReference>
<dbReference type="InterPro" id="IPR005064">
    <property type="entry name" value="BUG"/>
</dbReference>
<keyword evidence="2" id="KW-0732">Signal</keyword>
<dbReference type="SUPFAM" id="SSF53850">
    <property type="entry name" value="Periplasmic binding protein-like II"/>
    <property type="match status" value="1"/>
</dbReference>
<dbReference type="PANTHER" id="PTHR42928:SF5">
    <property type="entry name" value="BLR1237 PROTEIN"/>
    <property type="match status" value="1"/>
</dbReference>